<dbReference type="Pfam" id="PF02769">
    <property type="entry name" value="AIRS_C"/>
    <property type="match status" value="2"/>
</dbReference>
<dbReference type="HAMAP" id="MF_00420">
    <property type="entry name" value="PurL_2"/>
    <property type="match status" value="1"/>
</dbReference>
<accession>A0A1E3XCW7</accession>
<comment type="function">
    <text evidence="8">Part of the phosphoribosylformylglycinamidine synthase complex involved in the purines biosynthetic pathway. Catalyzes the ATP-dependent conversion of formylglycinamide ribonucleotide (FGAR) and glutamine to yield formylglycinamidine ribonucleotide (FGAM) and glutamate. The FGAM synthase complex is composed of three subunits. PurQ produces an ammonia molecule by converting glutamine to glutamate. PurL transfers the ammonia molecule to FGAR to form FGAM in an ATP-dependent manner. PurS interacts with PurQ and PurL and is thought to assist in the transfer of the ammonia molecule from PurQ to PurL.</text>
</comment>
<dbReference type="InterPro" id="IPR016188">
    <property type="entry name" value="PurM-like_N"/>
</dbReference>
<feature type="binding site" evidence="8">
    <location>
        <position position="761"/>
    </location>
    <ligand>
        <name>ATP</name>
        <dbReference type="ChEBI" id="CHEBI:30616"/>
    </ligand>
</feature>
<dbReference type="GO" id="GO:0005737">
    <property type="term" value="C:cytoplasm"/>
    <property type="evidence" value="ECO:0007669"/>
    <property type="project" value="UniProtKB-SubCell"/>
</dbReference>
<dbReference type="Pfam" id="PF18072">
    <property type="entry name" value="FGAR-AT_linker"/>
    <property type="match status" value="1"/>
</dbReference>
<feature type="binding site" evidence="8">
    <location>
        <position position="306"/>
    </location>
    <ligand>
        <name>Mg(2+)</name>
        <dbReference type="ChEBI" id="CHEBI:18420"/>
        <label>1</label>
    </ligand>
</feature>
<name>A0A1E3XCW7_9BACT</name>
<dbReference type="InterPro" id="IPR036604">
    <property type="entry name" value="PurS-like_sf"/>
</dbReference>
<dbReference type="InterPro" id="IPR041609">
    <property type="entry name" value="PurL_linker"/>
</dbReference>
<feature type="binding site" evidence="8">
    <location>
        <position position="329"/>
    </location>
    <ligand>
        <name>substrate</name>
    </ligand>
</feature>
<dbReference type="Pfam" id="PF00586">
    <property type="entry name" value="AIRS"/>
    <property type="match status" value="2"/>
</dbReference>
<evidence type="ECO:0000313" key="12">
    <source>
        <dbReference type="EMBL" id="ODS33485.1"/>
    </source>
</evidence>
<dbReference type="Gene3D" id="3.90.650.10">
    <property type="entry name" value="PurM-like C-terminal domain"/>
    <property type="match status" value="2"/>
</dbReference>
<evidence type="ECO:0000256" key="6">
    <source>
        <dbReference type="ARBA" id="ARBA00022840"/>
    </source>
</evidence>
<dbReference type="CDD" id="cd02203">
    <property type="entry name" value="PurL_repeat1"/>
    <property type="match status" value="1"/>
</dbReference>
<evidence type="ECO:0000256" key="1">
    <source>
        <dbReference type="ARBA" id="ARBA00022490"/>
    </source>
</evidence>
<feature type="domain" description="Phosphoribosylformylglycinamidine synthase linker" evidence="11">
    <location>
        <begin position="200"/>
        <end position="249"/>
    </location>
</feature>
<comment type="pathway">
    <text evidence="8">Purine metabolism; IMP biosynthesis via de novo pathway; 5-amino-1-(5-phospho-D-ribosyl)imidazole from N(2)-formyl-N(1)-(5-phospho-D-ribosyl)glycinamide: step 1/2.</text>
</comment>
<dbReference type="UniPathway" id="UPA00074">
    <property type="reaction ID" value="UER00128"/>
</dbReference>
<organism evidence="12 13">
    <name type="scientific">Candidatus Scalindua rubra</name>
    <dbReference type="NCBI Taxonomy" id="1872076"/>
    <lineage>
        <taxon>Bacteria</taxon>
        <taxon>Pseudomonadati</taxon>
        <taxon>Planctomycetota</taxon>
        <taxon>Candidatus Brocadiia</taxon>
        <taxon>Candidatus Brocadiales</taxon>
        <taxon>Candidatus Scalinduaceae</taxon>
        <taxon>Candidatus Scalindua</taxon>
    </lineage>
</organism>
<keyword evidence="5 8" id="KW-0658">Purine biosynthesis</keyword>
<dbReference type="InterPro" id="IPR010074">
    <property type="entry name" value="PRibForGlyAmidine_synth_PurL"/>
</dbReference>
<dbReference type="AlphaFoldDB" id="A0A1E3XCW7"/>
<evidence type="ECO:0000259" key="9">
    <source>
        <dbReference type="Pfam" id="PF00586"/>
    </source>
</evidence>
<comment type="catalytic activity">
    <reaction evidence="8">
        <text>N(2)-formyl-N(1)-(5-phospho-beta-D-ribosyl)glycinamide + L-glutamine + ATP + H2O = 2-formamido-N(1)-(5-O-phospho-beta-D-ribosyl)acetamidine + L-glutamate + ADP + phosphate + H(+)</text>
        <dbReference type="Rhea" id="RHEA:17129"/>
        <dbReference type="ChEBI" id="CHEBI:15377"/>
        <dbReference type="ChEBI" id="CHEBI:15378"/>
        <dbReference type="ChEBI" id="CHEBI:29985"/>
        <dbReference type="ChEBI" id="CHEBI:30616"/>
        <dbReference type="ChEBI" id="CHEBI:43474"/>
        <dbReference type="ChEBI" id="CHEBI:58359"/>
        <dbReference type="ChEBI" id="CHEBI:147286"/>
        <dbReference type="ChEBI" id="CHEBI:147287"/>
        <dbReference type="ChEBI" id="CHEBI:456216"/>
        <dbReference type="EC" id="6.3.5.3"/>
    </reaction>
</comment>
<dbReference type="InterPro" id="IPR036921">
    <property type="entry name" value="PurM-like_N_sf"/>
</dbReference>
<keyword evidence="6 8" id="KW-0067">ATP-binding</keyword>
<feature type="domain" description="PurM-like C-terminal" evidence="10">
    <location>
        <begin position="840"/>
        <end position="981"/>
    </location>
</feature>
<evidence type="ECO:0000256" key="2">
    <source>
        <dbReference type="ARBA" id="ARBA00022598"/>
    </source>
</evidence>
<evidence type="ECO:0000256" key="5">
    <source>
        <dbReference type="ARBA" id="ARBA00022755"/>
    </source>
</evidence>
<feature type="domain" description="PurM-like N-terminal" evidence="9">
    <location>
        <begin position="703"/>
        <end position="802"/>
    </location>
</feature>
<keyword evidence="7 8" id="KW-0460">Magnesium</keyword>
<dbReference type="GO" id="GO:0005524">
    <property type="term" value="F:ATP binding"/>
    <property type="evidence" value="ECO:0007669"/>
    <property type="project" value="UniProtKB-UniRule"/>
</dbReference>
<keyword evidence="4 8" id="KW-0547">Nucleotide-binding</keyword>
<evidence type="ECO:0000256" key="7">
    <source>
        <dbReference type="ARBA" id="ARBA00022842"/>
    </source>
</evidence>
<comment type="similarity">
    <text evidence="8">Belongs to the FGAMS family.</text>
</comment>
<feature type="binding site" evidence="8">
    <location>
        <position position="463"/>
    </location>
    <ligand>
        <name>substrate</name>
    </ligand>
</feature>
<dbReference type="InterPro" id="IPR010918">
    <property type="entry name" value="PurM-like_C_dom"/>
</dbReference>
<dbReference type="Gene3D" id="3.30.1280.10">
    <property type="entry name" value="Phosphoribosylformylglycinamidine synthase subunit PurS"/>
    <property type="match status" value="2"/>
</dbReference>
<comment type="caution">
    <text evidence="12">The sequence shown here is derived from an EMBL/GenBank/DDBJ whole genome shotgun (WGS) entry which is preliminary data.</text>
</comment>
<evidence type="ECO:0000259" key="11">
    <source>
        <dbReference type="Pfam" id="PF18072"/>
    </source>
</evidence>
<feature type="binding site" evidence="8">
    <location>
        <position position="801"/>
    </location>
    <ligand>
        <name>substrate</name>
    </ligand>
</feature>
<dbReference type="Gene3D" id="3.30.1330.10">
    <property type="entry name" value="PurM-like, N-terminal domain"/>
    <property type="match status" value="2"/>
</dbReference>
<dbReference type="PATRIC" id="fig|1872076.5.peg.1611"/>
<feature type="binding site" evidence="8">
    <location>
        <position position="304"/>
    </location>
    <ligand>
        <name>ATP</name>
        <dbReference type="ChEBI" id="CHEBI:30616"/>
    </ligand>
</feature>
<dbReference type="SUPFAM" id="SSF55326">
    <property type="entry name" value="PurM N-terminal domain-like"/>
    <property type="match status" value="2"/>
</dbReference>
<gene>
    <name evidence="8" type="primary">purL</name>
    <name evidence="12" type="ORF">SCARUB_01393</name>
</gene>
<keyword evidence="1 8" id="KW-0963">Cytoplasm</keyword>
<dbReference type="Pfam" id="PF02700">
    <property type="entry name" value="PurS"/>
    <property type="match status" value="2"/>
</dbReference>
<feature type="binding site" evidence="8">
    <location>
        <position position="330"/>
    </location>
    <ligand>
        <name>Mg(2+)</name>
        <dbReference type="ChEBI" id="CHEBI:18420"/>
        <label>2</label>
    </ligand>
</feature>
<comment type="caution">
    <text evidence="8">Lacks conserved residue(s) required for the propagation of feature annotation.</text>
</comment>
<reference evidence="12 13" key="1">
    <citation type="submission" date="2016-07" db="EMBL/GenBank/DDBJ databases">
        <title>Draft genome of Scalindua rubra, obtained from a brine-seawater interface in the Red Sea, sheds light on salt adaptation in anammox bacteria.</title>
        <authorList>
            <person name="Speth D.R."/>
            <person name="Lagkouvardos I."/>
            <person name="Wang Y."/>
            <person name="Qian P.-Y."/>
            <person name="Dutilh B.E."/>
            <person name="Jetten M.S."/>
        </authorList>
    </citation>
    <scope>NUCLEOTIDE SEQUENCE [LARGE SCALE GENOMIC DNA]</scope>
    <source>
        <strain evidence="12">BSI-1</strain>
    </source>
</reference>
<feature type="binding site" evidence="8">
    <location>
        <position position="798"/>
    </location>
    <ligand>
        <name>ATP</name>
        <dbReference type="ChEBI" id="CHEBI:30616"/>
    </ligand>
</feature>
<evidence type="ECO:0000256" key="8">
    <source>
        <dbReference type="HAMAP-Rule" id="MF_00420"/>
    </source>
</evidence>
<keyword evidence="2 8" id="KW-0436">Ligase</keyword>
<sequence>MERRIEVFTKEKFSDTLGNEIKSEIANIGITSVDEIRMVQVYLIDGDLSKEDIKRICTELLIDGLTQDYVYSNGLTGQEANIQARKTMFEVKGHEDDAVCTIEVTRKQGVMDPVESTVIKGIKDLGLSARSVKTAKRYIITGVLSNDQVEAIANKVLANKIIEDVFINKHNLFYEYKKEGVDYVFRKNTVEMLNADDEQLQSISQERQLYLNPQEMKAVQKYFTTLGRNPTDVELETIAQTWSEHCMHKTLRGLIDYDGECIDDLLADTIMKVTSKLNKPWCVSVFKDNAGIIKFGENYNVCFKVETHNHPSAIEPYGGANTGIGGVIRDTLGTGLGAKPILNTDVFCFGFLDMPQEKIPEGVLHPKRMFKGVVAGVRDYGNRMGIPTANGAIFFDERYTNNPLVYCGNVGLIPEDKCEKKSNEGDLILLVGGRTGRDGIHGATFSSVELTQHSEVISGGAVQIGDPIMEKKVTDSLLIARDRGLYNNITDCGAGGLSSAIGEMGKDLGAVVDLEKVPLKYEGLSYSEIWISEAQERMILSVPPKNKEEIKKIFEMENVEATFIGKFTPLEEAATEIGGRNRTDNEGGLMPPLAHSVRESSLMGFTGDRKLCLRYKGETVADIEMDFLHNGLPRIKRKAIWIPTSYKEPQIKKKKEYDEDLKKILSSWNICSKEWVIRQYDHEVQGGSVLKPLQGMNNDGPGDACIIRPLLNSNKGIIVSNGMNPMYGDIDPYHMAASAIDEALRQIISVGGNLERVALLDNFSWGNTNKPQCLGGLVRAAKGCYDTALAYETPFISGKDSLNNEFRLGDKTISIPPSLLISAICVMQDVNKAISMDVKEPGNLIYILGITRDELGGSHYYFIHGFKGNSVPKVDTGIGKKTMDLLANAIYRGLVRSCHDCSEGGLAVAAAEMSFAGGYGMGLDLSLVPVEKGIDRDDVILFSESNSRFIVEVKPQKQREFEQVIDGIHYSCIGKVLDNDAFIVLSQNGEKIISEKIYNLKEAWQATLRL</sequence>
<dbReference type="Gene3D" id="1.10.8.750">
    <property type="entry name" value="Phosphoribosylformylglycinamidine synthase, linker domain"/>
    <property type="match status" value="1"/>
</dbReference>
<feature type="domain" description="PurM-like N-terminal" evidence="9">
    <location>
        <begin position="288"/>
        <end position="413"/>
    </location>
</feature>
<dbReference type="InterPro" id="IPR003850">
    <property type="entry name" value="PurS"/>
</dbReference>
<evidence type="ECO:0000259" key="10">
    <source>
        <dbReference type="Pfam" id="PF02769"/>
    </source>
</evidence>
<feature type="active site" description="Proton acceptor" evidence="8">
    <location>
        <position position="308"/>
    </location>
</feature>
<dbReference type="PANTHER" id="PTHR43555">
    <property type="entry name" value="PHOSPHORIBOSYLFORMYLGLYCINAMIDINE SYNTHASE SUBUNIT PURL"/>
    <property type="match status" value="1"/>
</dbReference>
<dbReference type="PANTHER" id="PTHR43555:SF1">
    <property type="entry name" value="PHOSPHORIBOSYLFORMYLGLYCINAMIDINE SYNTHASE SUBUNIT PURL"/>
    <property type="match status" value="1"/>
</dbReference>
<dbReference type="GO" id="GO:0006189">
    <property type="term" value="P:'de novo' IMP biosynthetic process"/>
    <property type="evidence" value="ECO:0007669"/>
    <property type="project" value="UniProtKB-UniRule"/>
</dbReference>
<evidence type="ECO:0000256" key="4">
    <source>
        <dbReference type="ARBA" id="ARBA00022741"/>
    </source>
</evidence>
<proteinExistence type="inferred from homology"/>
<dbReference type="CDD" id="cd02204">
    <property type="entry name" value="PurL_repeat2"/>
    <property type="match status" value="1"/>
</dbReference>
<comment type="subcellular location">
    <subcellularLocation>
        <location evidence="8">Cytoplasm</location>
    </subcellularLocation>
</comment>
<dbReference type="EC" id="6.3.5.3" evidence="8"/>
<dbReference type="GO" id="GO:0004642">
    <property type="term" value="F:phosphoribosylformylglycinamidine synthase activity"/>
    <property type="evidence" value="ECO:0007669"/>
    <property type="project" value="UniProtKB-UniRule"/>
</dbReference>
<evidence type="ECO:0000256" key="3">
    <source>
        <dbReference type="ARBA" id="ARBA00022723"/>
    </source>
</evidence>
<dbReference type="SUPFAM" id="SSF82697">
    <property type="entry name" value="PurS-like"/>
    <property type="match status" value="2"/>
</dbReference>
<dbReference type="EMBL" id="MAYW01000027">
    <property type="protein sequence ID" value="ODS33485.1"/>
    <property type="molecule type" value="Genomic_DNA"/>
</dbReference>
<dbReference type="GO" id="GO:0000287">
    <property type="term" value="F:magnesium ion binding"/>
    <property type="evidence" value="ECO:0007669"/>
    <property type="project" value="UniProtKB-UniRule"/>
</dbReference>
<protein>
    <recommendedName>
        <fullName evidence="8">Phosphoribosylformylglycinamidine synthase subunit PurL</fullName>
        <shortName evidence="8">FGAM synthase</shortName>
        <ecNumber evidence="8">6.3.5.3</ecNumber>
    </recommendedName>
    <alternativeName>
        <fullName evidence="8">Formylglycinamide ribonucleotide amidotransferase subunit II</fullName>
        <shortName evidence="8">FGAR amidotransferase II</shortName>
        <shortName evidence="8">FGAR-AT II</shortName>
    </alternativeName>
    <alternativeName>
        <fullName evidence="8">Glutamine amidotransferase PurL</fullName>
    </alternativeName>
    <alternativeName>
        <fullName evidence="8">Phosphoribosylformylglycinamidine synthase subunit II</fullName>
    </alternativeName>
</protein>
<feature type="domain" description="PurM-like C-terminal" evidence="10">
    <location>
        <begin position="424"/>
        <end position="569"/>
    </location>
</feature>
<evidence type="ECO:0000313" key="13">
    <source>
        <dbReference type="Proteomes" id="UP000094056"/>
    </source>
</evidence>
<dbReference type="SUPFAM" id="SSF56042">
    <property type="entry name" value="PurM C-terminal domain-like"/>
    <property type="match status" value="3"/>
</dbReference>
<dbReference type="InterPro" id="IPR036676">
    <property type="entry name" value="PurM-like_C_sf"/>
</dbReference>
<dbReference type="Proteomes" id="UP000094056">
    <property type="component" value="Unassembled WGS sequence"/>
</dbReference>
<comment type="subunit">
    <text evidence="8">Monomer. Part of the FGAM synthase complex composed of 1 PurL, 1 PurQ and 2 PurS subunits.</text>
</comment>
<keyword evidence="3 8" id="KW-0479">Metal-binding</keyword>
<feature type="active site" evidence="8">
    <location>
        <position position="245"/>
    </location>
</feature>
<feature type="binding site" evidence="8">
    <location>
        <position position="491"/>
    </location>
    <ligand>
        <name>Mg(2+)</name>
        <dbReference type="ChEBI" id="CHEBI:18420"/>
        <label>2</label>
    </ligand>
</feature>